<feature type="chain" id="PRO_5046880083" evidence="1">
    <location>
        <begin position="24"/>
        <end position="161"/>
    </location>
</feature>
<keyword evidence="4" id="KW-1185">Reference proteome</keyword>
<dbReference type="PANTHER" id="PTHR38342:SF2">
    <property type="entry name" value="INNER MEMBRANE OR EXPORTED"/>
    <property type="match status" value="1"/>
</dbReference>
<evidence type="ECO:0000256" key="1">
    <source>
        <dbReference type="SAM" id="SignalP"/>
    </source>
</evidence>
<dbReference type="RefSeq" id="WP_263076127.1">
    <property type="nucleotide sequence ID" value="NZ_CP089977.1"/>
</dbReference>
<dbReference type="EMBL" id="CP089977">
    <property type="protein sequence ID" value="UXZ04637.1"/>
    <property type="molecule type" value="Genomic_DNA"/>
</dbReference>
<dbReference type="Pfam" id="PF03625">
    <property type="entry name" value="DUF302"/>
    <property type="match status" value="1"/>
</dbReference>
<evidence type="ECO:0000313" key="3">
    <source>
        <dbReference type="EMBL" id="UXZ04637.1"/>
    </source>
</evidence>
<feature type="domain" description="DUF302" evidence="2">
    <location>
        <begin position="70"/>
        <end position="130"/>
    </location>
</feature>
<keyword evidence="1" id="KW-0732">Signal</keyword>
<sequence length="161" mass="17012">MKKSLVAIALGTALLTACQSVPAKLNPLSPKTQETAVSNKRFISAYDFATTVQRIQQGVSDKGMTVFGVIDHAKAAQNAGLNMQPAAVIVFGNPKAGTPLMVKDPEFALQLPLKVLVTQTDKGVLVAMTDTKALIAGSKISYAEVENNLAKAEMVIESLVK</sequence>
<dbReference type="PROSITE" id="PS51257">
    <property type="entry name" value="PROKAR_LIPOPROTEIN"/>
    <property type="match status" value="1"/>
</dbReference>
<feature type="signal peptide" evidence="1">
    <location>
        <begin position="1"/>
        <end position="23"/>
    </location>
</feature>
<reference evidence="3" key="1">
    <citation type="submission" date="2021-12" db="EMBL/GenBank/DDBJ databases">
        <title>taxonomy of Moraxella sp. ZY201224.</title>
        <authorList>
            <person name="Li F."/>
        </authorList>
    </citation>
    <scope>NUCLEOTIDE SEQUENCE</scope>
    <source>
        <strain evidence="3">ZY201224</strain>
    </source>
</reference>
<evidence type="ECO:0000313" key="4">
    <source>
        <dbReference type="Proteomes" id="UP001063782"/>
    </source>
</evidence>
<dbReference type="InterPro" id="IPR035923">
    <property type="entry name" value="TT1751-like_sf"/>
</dbReference>
<dbReference type="SUPFAM" id="SSF103247">
    <property type="entry name" value="TT1751-like"/>
    <property type="match status" value="1"/>
</dbReference>
<dbReference type="Gene3D" id="3.30.310.70">
    <property type="entry name" value="TT1751-like domain"/>
    <property type="match status" value="1"/>
</dbReference>
<dbReference type="CDD" id="cd14797">
    <property type="entry name" value="DUF302"/>
    <property type="match status" value="1"/>
</dbReference>
<gene>
    <name evidence="3" type="ORF">LU297_08685</name>
</gene>
<dbReference type="PANTHER" id="PTHR38342">
    <property type="entry name" value="SLR5037 PROTEIN"/>
    <property type="match status" value="1"/>
</dbReference>
<accession>A0ABY6F3S0</accession>
<name>A0ABY6F3S0_9GAMM</name>
<protein>
    <submittedName>
        <fullName evidence="3">DUF302 domain-containing protein</fullName>
    </submittedName>
</protein>
<dbReference type="InterPro" id="IPR005180">
    <property type="entry name" value="DUF302"/>
</dbReference>
<evidence type="ECO:0000259" key="2">
    <source>
        <dbReference type="Pfam" id="PF03625"/>
    </source>
</evidence>
<dbReference type="Proteomes" id="UP001063782">
    <property type="component" value="Chromosome"/>
</dbReference>
<organism evidence="3 4">
    <name type="scientific">Moraxella nasicaprae</name>
    <dbReference type="NCBI Taxonomy" id="2904122"/>
    <lineage>
        <taxon>Bacteria</taxon>
        <taxon>Pseudomonadati</taxon>
        <taxon>Pseudomonadota</taxon>
        <taxon>Gammaproteobacteria</taxon>
        <taxon>Moraxellales</taxon>
        <taxon>Moraxellaceae</taxon>
        <taxon>Moraxella</taxon>
    </lineage>
</organism>
<proteinExistence type="predicted"/>